<feature type="domain" description="PAC" evidence="17">
    <location>
        <begin position="468"/>
        <end position="521"/>
    </location>
</feature>
<dbReference type="CDD" id="cd00130">
    <property type="entry name" value="PAS"/>
    <property type="match status" value="4"/>
</dbReference>
<dbReference type="Pfam" id="PF00072">
    <property type="entry name" value="Response_reg"/>
    <property type="match status" value="1"/>
</dbReference>
<feature type="modified residue" description="4-aspartylphosphate" evidence="13">
    <location>
        <position position="834"/>
    </location>
</feature>
<dbReference type="InterPro" id="IPR036097">
    <property type="entry name" value="HisK_dim/P_sf"/>
</dbReference>
<evidence type="ECO:0000256" key="2">
    <source>
        <dbReference type="ARBA" id="ARBA00004651"/>
    </source>
</evidence>
<dbReference type="InterPro" id="IPR011006">
    <property type="entry name" value="CheY-like_superfamily"/>
</dbReference>
<feature type="domain" description="HPt" evidence="18">
    <location>
        <begin position="934"/>
        <end position="1041"/>
    </location>
</feature>
<dbReference type="InterPro" id="IPR000700">
    <property type="entry name" value="PAS-assoc_C"/>
</dbReference>
<evidence type="ECO:0000259" key="14">
    <source>
        <dbReference type="PROSITE" id="PS50109"/>
    </source>
</evidence>
<dbReference type="SMART" id="SM00448">
    <property type="entry name" value="REC"/>
    <property type="match status" value="1"/>
</dbReference>
<sequence>MTSLQGEQLSRDRLQTLTTLAGCIVWECLPEGELTYISGNVSSLLGIDPLEIIGKRCFETLDGVQRNREWQAQIRAELTSLKPVESIQHSFFTTAGEERRFSTSATLITDQGPTMRPFFRGVSVDITHQTQLAIHASDQEARWRAVLEATGQGVWDWNAKTNKVWFSPIWKSMLGFEEDEISDSLDEWESRLHPDDYKQTFEDLTAHLQGQTHLYENTHRMMAKDGRWRWILDRGKVYERDANGDPLRVIGTHTDVTEQYESTRRLKLLAENVPGVLYQFKLNPDGSSSFPYASGGIRNIYELLPEEIDKDASRVFDRLHPDDLQRVSETIRESARTLSVWQDEYRVVLPERGLRWLKGQATPRAEDDGSIVWHGFIEDITEARDEKEARQEFEARYRVAMEATGIGMWRWDLVSNEVKWSDQAYTQLGYKPNAFPMSLDKFLELIHEDDQERVLATVNEQMEREQRFASQFRLKDANGAWVWIEGRGRTTEYDDNGQPAVMMGTHTDITRIKETESELVTARAQAEQANHDKSAFLANMSHEIRTPMSGIIGLSELALGEVDLSVMRQQLTRIHQSANHLLTVLNDILDFEKLSGGHVEIIKQPFDLGNMINSVHSLFCQTAERKGLDFIIELDDCLESFYEGDEQRLRQVISNLVSNAIKFTTQGKVTLSVRKINPGSDEVTIVFSVSDTGSGISPDILKTLFQPFVQGGKEIAQRHGGTGLGLAISDQLVKLMGGDRIQAQSVPSLGSSFSFSLPLQPVHRKVWEQQQPKLSGEDTSQISGTVLLAEDDEVNQLVARAQLERLGVQVQVVTDGQQAVEAFQSQHFDLVLMDIQMPVMNGLEATRQIRLLDRQIPVVALTAAVLPEDRLKALEAGMNEVLAKPFSRNELMQVVSRWVGTSQSIEDPNIEPSTPSNQRALLDVDWALEQLGDNKALYYRLLGDFLIELQNVYTPLAKAIASQNLTPPDDIIDLWQRETHRLKGTAGNLGILALSDLASLLNDSLKQEKLPALEPRQAFVQCILDTVKSIQTAQSEYLDSQETKGRPVSVEKPSLEPLIEAVQRHEFLDESELAQFDKSFTDMEQARWLEVRTALNDLDFDRAQTVIQQIVRARRSDKQ</sequence>
<dbReference type="PROSITE" id="PS50894">
    <property type="entry name" value="HPT"/>
    <property type="match status" value="1"/>
</dbReference>
<evidence type="ECO:0000256" key="3">
    <source>
        <dbReference type="ARBA" id="ARBA00012438"/>
    </source>
</evidence>
<evidence type="ECO:0000259" key="17">
    <source>
        <dbReference type="PROSITE" id="PS50113"/>
    </source>
</evidence>
<dbReference type="InterPro" id="IPR036890">
    <property type="entry name" value="HATPase_C_sf"/>
</dbReference>
<dbReference type="InterPro" id="IPR000014">
    <property type="entry name" value="PAS"/>
</dbReference>
<keyword evidence="10" id="KW-0902">Two-component regulatory system</keyword>
<dbReference type="PROSITE" id="PS50112">
    <property type="entry name" value="PAS"/>
    <property type="match status" value="3"/>
</dbReference>
<evidence type="ECO:0000256" key="5">
    <source>
        <dbReference type="ARBA" id="ARBA00022553"/>
    </source>
</evidence>
<dbReference type="Gene3D" id="1.20.120.160">
    <property type="entry name" value="HPT domain"/>
    <property type="match status" value="1"/>
</dbReference>
<organism evidence="19 20">
    <name type="scientific">Marinobacterium stanieri</name>
    <dbReference type="NCBI Taxonomy" id="49186"/>
    <lineage>
        <taxon>Bacteria</taxon>
        <taxon>Pseudomonadati</taxon>
        <taxon>Pseudomonadota</taxon>
        <taxon>Gammaproteobacteria</taxon>
        <taxon>Oceanospirillales</taxon>
        <taxon>Oceanospirillaceae</taxon>
        <taxon>Marinobacterium</taxon>
    </lineage>
</organism>
<name>A0A1N6URU9_9GAMM</name>
<keyword evidence="11" id="KW-0472">Membrane</keyword>
<dbReference type="Gene3D" id="3.30.565.10">
    <property type="entry name" value="Histidine kinase-like ATPase, C-terminal domain"/>
    <property type="match status" value="1"/>
</dbReference>
<evidence type="ECO:0000313" key="19">
    <source>
        <dbReference type="EMBL" id="SIQ68360.1"/>
    </source>
</evidence>
<dbReference type="PANTHER" id="PTHR45339">
    <property type="entry name" value="HYBRID SIGNAL TRANSDUCTION HISTIDINE KINASE J"/>
    <property type="match status" value="1"/>
</dbReference>
<dbReference type="CDD" id="cd00082">
    <property type="entry name" value="HisKA"/>
    <property type="match status" value="1"/>
</dbReference>
<dbReference type="CDD" id="cd17546">
    <property type="entry name" value="REC_hyHK_CKI1_RcsC-like"/>
    <property type="match status" value="1"/>
</dbReference>
<reference evidence="19 20" key="1">
    <citation type="submission" date="2017-01" db="EMBL/GenBank/DDBJ databases">
        <authorList>
            <person name="Mah S.A."/>
            <person name="Swanson W.J."/>
            <person name="Moy G.W."/>
            <person name="Vacquier V.D."/>
        </authorList>
    </citation>
    <scope>NUCLEOTIDE SEQUENCE [LARGE SCALE GENOMIC DNA]</scope>
    <source>
        <strain evidence="19 20">DSM 7027</strain>
    </source>
</reference>
<dbReference type="SMART" id="SM00388">
    <property type="entry name" value="HisKA"/>
    <property type="match status" value="1"/>
</dbReference>
<keyword evidence="4" id="KW-1003">Cell membrane</keyword>
<dbReference type="NCBIfam" id="TIGR00229">
    <property type="entry name" value="sensory_box"/>
    <property type="match status" value="2"/>
</dbReference>
<evidence type="ECO:0000259" key="16">
    <source>
        <dbReference type="PROSITE" id="PS50112"/>
    </source>
</evidence>
<keyword evidence="5 13" id="KW-0597">Phosphoprotein</keyword>
<dbReference type="InterPro" id="IPR036641">
    <property type="entry name" value="HPT_dom_sf"/>
</dbReference>
<feature type="domain" description="Response regulatory" evidence="15">
    <location>
        <begin position="785"/>
        <end position="899"/>
    </location>
</feature>
<dbReference type="InterPro" id="IPR004358">
    <property type="entry name" value="Sig_transdc_His_kin-like_C"/>
</dbReference>
<dbReference type="InterPro" id="IPR005467">
    <property type="entry name" value="His_kinase_dom"/>
</dbReference>
<dbReference type="AlphaFoldDB" id="A0A1N6URU9"/>
<dbReference type="InterPro" id="IPR003661">
    <property type="entry name" value="HisK_dim/P_dom"/>
</dbReference>
<dbReference type="GO" id="GO:0005886">
    <property type="term" value="C:plasma membrane"/>
    <property type="evidence" value="ECO:0007669"/>
    <property type="project" value="UniProtKB-SubCell"/>
</dbReference>
<feature type="domain" description="Histidine kinase" evidence="14">
    <location>
        <begin position="539"/>
        <end position="761"/>
    </location>
</feature>
<evidence type="ECO:0000256" key="11">
    <source>
        <dbReference type="ARBA" id="ARBA00023136"/>
    </source>
</evidence>
<dbReference type="SUPFAM" id="SSF47384">
    <property type="entry name" value="Homodimeric domain of signal transducing histidine kinase"/>
    <property type="match status" value="1"/>
</dbReference>
<comment type="subcellular location">
    <subcellularLocation>
        <location evidence="2">Cell membrane</location>
        <topology evidence="2">Multi-pass membrane protein</topology>
    </subcellularLocation>
</comment>
<dbReference type="PROSITE" id="PS50110">
    <property type="entry name" value="RESPONSE_REGULATORY"/>
    <property type="match status" value="1"/>
</dbReference>
<dbReference type="Pfam" id="PF08447">
    <property type="entry name" value="PAS_3"/>
    <property type="match status" value="3"/>
</dbReference>
<evidence type="ECO:0000256" key="6">
    <source>
        <dbReference type="ARBA" id="ARBA00022692"/>
    </source>
</evidence>
<keyword evidence="6" id="KW-0812">Transmembrane</keyword>
<comment type="catalytic activity">
    <reaction evidence="1">
        <text>ATP + protein L-histidine = ADP + protein N-phospho-L-histidine.</text>
        <dbReference type="EC" id="2.7.13.3"/>
    </reaction>
</comment>
<dbReference type="SMART" id="SM00091">
    <property type="entry name" value="PAS"/>
    <property type="match status" value="4"/>
</dbReference>
<evidence type="ECO:0000256" key="1">
    <source>
        <dbReference type="ARBA" id="ARBA00000085"/>
    </source>
</evidence>
<dbReference type="PROSITE" id="PS50109">
    <property type="entry name" value="HIS_KIN"/>
    <property type="match status" value="1"/>
</dbReference>
<evidence type="ECO:0000259" key="15">
    <source>
        <dbReference type="PROSITE" id="PS50110"/>
    </source>
</evidence>
<dbReference type="SMART" id="SM00086">
    <property type="entry name" value="PAC"/>
    <property type="match status" value="3"/>
</dbReference>
<dbReference type="InterPro" id="IPR003594">
    <property type="entry name" value="HATPase_dom"/>
</dbReference>
<feature type="domain" description="PAS" evidence="16">
    <location>
        <begin position="31"/>
        <end position="55"/>
    </location>
</feature>
<feature type="domain" description="PAC" evidence="17">
    <location>
        <begin position="215"/>
        <end position="268"/>
    </location>
</feature>
<feature type="domain" description="PAS" evidence="16">
    <location>
        <begin position="139"/>
        <end position="211"/>
    </location>
</feature>
<evidence type="ECO:0000256" key="4">
    <source>
        <dbReference type="ARBA" id="ARBA00022475"/>
    </source>
</evidence>
<evidence type="ECO:0000259" key="18">
    <source>
        <dbReference type="PROSITE" id="PS50894"/>
    </source>
</evidence>
<dbReference type="SUPFAM" id="SSF55874">
    <property type="entry name" value="ATPase domain of HSP90 chaperone/DNA topoisomerase II/histidine kinase"/>
    <property type="match status" value="1"/>
</dbReference>
<evidence type="ECO:0000313" key="20">
    <source>
        <dbReference type="Proteomes" id="UP000186895"/>
    </source>
</evidence>
<evidence type="ECO:0000256" key="12">
    <source>
        <dbReference type="PROSITE-ProRule" id="PRU00110"/>
    </source>
</evidence>
<dbReference type="Pfam" id="PF02518">
    <property type="entry name" value="HATPase_c"/>
    <property type="match status" value="1"/>
</dbReference>
<evidence type="ECO:0000256" key="7">
    <source>
        <dbReference type="ARBA" id="ARBA00022741"/>
    </source>
</evidence>
<dbReference type="GO" id="GO:0005524">
    <property type="term" value="F:ATP binding"/>
    <property type="evidence" value="ECO:0007669"/>
    <property type="project" value="UniProtKB-KW"/>
</dbReference>
<gene>
    <name evidence="19" type="ORF">SAMN05421647_107186</name>
</gene>
<protein>
    <recommendedName>
        <fullName evidence="3">histidine kinase</fullName>
        <ecNumber evidence="3">2.7.13.3</ecNumber>
    </recommendedName>
</protein>
<evidence type="ECO:0000256" key="8">
    <source>
        <dbReference type="ARBA" id="ARBA00022840"/>
    </source>
</evidence>
<dbReference type="InterPro" id="IPR001610">
    <property type="entry name" value="PAC"/>
</dbReference>
<evidence type="ECO:0000256" key="10">
    <source>
        <dbReference type="ARBA" id="ARBA00023012"/>
    </source>
</evidence>
<dbReference type="SUPFAM" id="SSF47226">
    <property type="entry name" value="Histidine-containing phosphotransfer domain, HPT domain"/>
    <property type="match status" value="1"/>
</dbReference>
<dbReference type="SUPFAM" id="SSF52172">
    <property type="entry name" value="CheY-like"/>
    <property type="match status" value="1"/>
</dbReference>
<dbReference type="GO" id="GO:0000155">
    <property type="term" value="F:phosphorelay sensor kinase activity"/>
    <property type="evidence" value="ECO:0007669"/>
    <property type="project" value="InterPro"/>
</dbReference>
<keyword evidence="7" id="KW-0547">Nucleotide-binding</keyword>
<dbReference type="PRINTS" id="PR00344">
    <property type="entry name" value="BCTRLSENSOR"/>
</dbReference>
<proteinExistence type="predicted"/>
<evidence type="ECO:0000256" key="13">
    <source>
        <dbReference type="PROSITE-ProRule" id="PRU00169"/>
    </source>
</evidence>
<dbReference type="EC" id="2.7.13.3" evidence="3"/>
<dbReference type="EMBL" id="FTMN01000007">
    <property type="protein sequence ID" value="SIQ68360.1"/>
    <property type="molecule type" value="Genomic_DNA"/>
</dbReference>
<dbReference type="Gene3D" id="3.30.450.20">
    <property type="entry name" value="PAS domain"/>
    <property type="match status" value="4"/>
</dbReference>
<dbReference type="Gene3D" id="3.40.50.2300">
    <property type="match status" value="1"/>
</dbReference>
<dbReference type="SMART" id="SM00387">
    <property type="entry name" value="HATPase_c"/>
    <property type="match status" value="1"/>
</dbReference>
<dbReference type="Pfam" id="PF00512">
    <property type="entry name" value="HisKA"/>
    <property type="match status" value="1"/>
</dbReference>
<dbReference type="CDD" id="cd16922">
    <property type="entry name" value="HATPase_EvgS-ArcB-TorS-like"/>
    <property type="match status" value="1"/>
</dbReference>
<dbReference type="InterPro" id="IPR001789">
    <property type="entry name" value="Sig_transdc_resp-reg_receiver"/>
</dbReference>
<dbReference type="PANTHER" id="PTHR45339:SF1">
    <property type="entry name" value="HYBRID SIGNAL TRANSDUCTION HISTIDINE KINASE J"/>
    <property type="match status" value="1"/>
</dbReference>
<dbReference type="PROSITE" id="PS50113">
    <property type="entry name" value="PAC"/>
    <property type="match status" value="2"/>
</dbReference>
<dbReference type="InterPro" id="IPR035965">
    <property type="entry name" value="PAS-like_dom_sf"/>
</dbReference>
<dbReference type="STRING" id="49186.SAMN05421647_107186"/>
<dbReference type="FunFam" id="3.30.565.10:FF:000010">
    <property type="entry name" value="Sensor histidine kinase RcsC"/>
    <property type="match status" value="1"/>
</dbReference>
<dbReference type="Pfam" id="PF13426">
    <property type="entry name" value="PAS_9"/>
    <property type="match status" value="1"/>
</dbReference>
<dbReference type="InterPro" id="IPR008207">
    <property type="entry name" value="Sig_transdc_His_kin_Hpt_dom"/>
</dbReference>
<dbReference type="Pfam" id="PF01627">
    <property type="entry name" value="Hpt"/>
    <property type="match status" value="1"/>
</dbReference>
<keyword evidence="8" id="KW-0067">ATP-binding</keyword>
<feature type="modified residue" description="Phosphohistidine" evidence="12">
    <location>
        <position position="980"/>
    </location>
</feature>
<dbReference type="Proteomes" id="UP000186895">
    <property type="component" value="Unassembled WGS sequence"/>
</dbReference>
<dbReference type="SUPFAM" id="SSF55785">
    <property type="entry name" value="PYP-like sensor domain (PAS domain)"/>
    <property type="match status" value="4"/>
</dbReference>
<accession>A0A1N6URU9</accession>
<dbReference type="InterPro" id="IPR013655">
    <property type="entry name" value="PAS_fold_3"/>
</dbReference>
<keyword evidence="20" id="KW-1185">Reference proteome</keyword>
<keyword evidence="9" id="KW-1133">Transmembrane helix</keyword>
<dbReference type="Gene3D" id="1.10.287.130">
    <property type="match status" value="1"/>
</dbReference>
<evidence type="ECO:0000256" key="9">
    <source>
        <dbReference type="ARBA" id="ARBA00022989"/>
    </source>
</evidence>
<feature type="domain" description="PAS" evidence="16">
    <location>
        <begin position="393"/>
        <end position="465"/>
    </location>
</feature>